<keyword evidence="2" id="KW-1185">Reference proteome</keyword>
<comment type="caution">
    <text evidence="1">The sequence shown here is derived from an EMBL/GenBank/DDBJ whole genome shotgun (WGS) entry which is preliminary data.</text>
</comment>
<name>A0AAV4WEW3_9ARAC</name>
<evidence type="ECO:0000313" key="1">
    <source>
        <dbReference type="EMBL" id="GIY81325.1"/>
    </source>
</evidence>
<dbReference type="Proteomes" id="UP001054837">
    <property type="component" value="Unassembled WGS sequence"/>
</dbReference>
<proteinExistence type="predicted"/>
<accession>A0AAV4WEW3</accession>
<sequence length="84" mass="9195">MFALDVLFPFSGTCILFLEVFVEQMASNKKNAAAGLQAEILGRSPLVENSRTCQLRARNSLVPRPKGVVKLGKVPSLGYWLGML</sequence>
<organism evidence="1 2">
    <name type="scientific">Caerostris darwini</name>
    <dbReference type="NCBI Taxonomy" id="1538125"/>
    <lineage>
        <taxon>Eukaryota</taxon>
        <taxon>Metazoa</taxon>
        <taxon>Ecdysozoa</taxon>
        <taxon>Arthropoda</taxon>
        <taxon>Chelicerata</taxon>
        <taxon>Arachnida</taxon>
        <taxon>Araneae</taxon>
        <taxon>Araneomorphae</taxon>
        <taxon>Entelegynae</taxon>
        <taxon>Araneoidea</taxon>
        <taxon>Araneidae</taxon>
        <taxon>Caerostris</taxon>
    </lineage>
</organism>
<dbReference type="AlphaFoldDB" id="A0AAV4WEW3"/>
<reference evidence="1 2" key="1">
    <citation type="submission" date="2021-06" db="EMBL/GenBank/DDBJ databases">
        <title>Caerostris darwini draft genome.</title>
        <authorList>
            <person name="Kono N."/>
            <person name="Arakawa K."/>
        </authorList>
    </citation>
    <scope>NUCLEOTIDE SEQUENCE [LARGE SCALE GENOMIC DNA]</scope>
</reference>
<evidence type="ECO:0000313" key="2">
    <source>
        <dbReference type="Proteomes" id="UP001054837"/>
    </source>
</evidence>
<gene>
    <name evidence="1" type="ORF">CDAR_89081</name>
</gene>
<dbReference type="EMBL" id="BPLQ01014605">
    <property type="protein sequence ID" value="GIY81325.1"/>
    <property type="molecule type" value="Genomic_DNA"/>
</dbReference>
<protein>
    <submittedName>
        <fullName evidence="1">Uncharacterized protein</fullName>
    </submittedName>
</protein>